<dbReference type="WBParaSite" id="ALUE_0000515301-mRNA-1">
    <property type="protein sequence ID" value="ALUE_0000515301-mRNA-1"/>
    <property type="gene ID" value="ALUE_0000515301"/>
</dbReference>
<sequence>VPIQDGVYIEAEVYSVHKRSLQQRLRKKTSEHLSKAIGWMNLLYRYGYESSDTANIAMRLHDLCGKLTIYSQPLK</sequence>
<evidence type="ECO:0000313" key="1">
    <source>
        <dbReference type="Proteomes" id="UP000036681"/>
    </source>
</evidence>
<reference evidence="2" key="1">
    <citation type="submission" date="2017-02" db="UniProtKB">
        <authorList>
            <consortium name="WormBaseParasite"/>
        </authorList>
    </citation>
    <scope>IDENTIFICATION</scope>
</reference>
<accession>A0A0M3HRY6</accession>
<dbReference type="Proteomes" id="UP000036681">
    <property type="component" value="Unplaced"/>
</dbReference>
<keyword evidence="1" id="KW-1185">Reference proteome</keyword>
<proteinExistence type="predicted"/>
<protein>
    <submittedName>
        <fullName evidence="2">Transposase</fullName>
    </submittedName>
</protein>
<organism evidence="1 2">
    <name type="scientific">Ascaris lumbricoides</name>
    <name type="common">Giant roundworm</name>
    <dbReference type="NCBI Taxonomy" id="6252"/>
    <lineage>
        <taxon>Eukaryota</taxon>
        <taxon>Metazoa</taxon>
        <taxon>Ecdysozoa</taxon>
        <taxon>Nematoda</taxon>
        <taxon>Chromadorea</taxon>
        <taxon>Rhabditida</taxon>
        <taxon>Spirurina</taxon>
        <taxon>Ascaridomorpha</taxon>
        <taxon>Ascaridoidea</taxon>
        <taxon>Ascarididae</taxon>
        <taxon>Ascaris</taxon>
    </lineage>
</organism>
<evidence type="ECO:0000313" key="2">
    <source>
        <dbReference type="WBParaSite" id="ALUE_0000515301-mRNA-1"/>
    </source>
</evidence>
<name>A0A0M3HRY6_ASCLU</name>
<dbReference type="AlphaFoldDB" id="A0A0M3HRY6"/>